<feature type="compositionally biased region" description="Basic and acidic residues" evidence="1">
    <location>
        <begin position="72"/>
        <end position="87"/>
    </location>
</feature>
<feature type="compositionally biased region" description="Low complexity" evidence="1">
    <location>
        <begin position="8"/>
        <end position="31"/>
    </location>
</feature>
<feature type="region of interest" description="Disordered" evidence="1">
    <location>
        <begin position="589"/>
        <end position="659"/>
    </location>
</feature>
<feature type="compositionally biased region" description="Pro residues" evidence="1">
    <location>
        <begin position="417"/>
        <end position="429"/>
    </location>
</feature>
<proteinExistence type="predicted"/>
<feature type="region of interest" description="Disordered" evidence="1">
    <location>
        <begin position="1"/>
        <end position="121"/>
    </location>
</feature>
<dbReference type="GO" id="GO:0005737">
    <property type="term" value="C:cytoplasm"/>
    <property type="evidence" value="ECO:0007669"/>
    <property type="project" value="UniProtKB-SubCell"/>
</dbReference>
<evidence type="ECO:0000313" key="2">
    <source>
        <dbReference type="EMBL" id="KAF2400943.1"/>
    </source>
</evidence>
<evidence type="ECO:0000313" key="3">
    <source>
        <dbReference type="Proteomes" id="UP000799640"/>
    </source>
</evidence>
<feature type="compositionally biased region" description="Low complexity" evidence="1">
    <location>
        <begin position="361"/>
        <end position="384"/>
    </location>
</feature>
<dbReference type="Proteomes" id="UP000799640">
    <property type="component" value="Unassembled WGS sequence"/>
</dbReference>
<feature type="region of interest" description="Disordered" evidence="1">
    <location>
        <begin position="358"/>
        <end position="440"/>
    </location>
</feature>
<feature type="compositionally biased region" description="Polar residues" evidence="1">
    <location>
        <begin position="314"/>
        <end position="329"/>
    </location>
</feature>
<feature type="compositionally biased region" description="Pro residues" evidence="1">
    <location>
        <begin position="634"/>
        <end position="645"/>
    </location>
</feature>
<sequence>MLSTPSASYRQLPPQSRRPSLSPSERPSTSSGEKIEPKSDFLRDALREKKGLPPRARSTTPRRARIGLKSQAFHDDWMPTSEDESKTTRRHSFRPQRPRRASDIIAGGLQAQNRSLGAREADARMDKLEKENWDLKHRIALQQERATQLNEQLEQALEQLERTRTVREEAESLKTRVTAADKEIERLKTDNVELTELNDDLVKELEVRDREVEERQLAIEEAAGIIQKMEMRIESMAKAAKYGPANLLSSPDRLPDSDYFSADNESIAASTRPPSSRLNAQHLSAHDSDYFSAENSPRPPRTPAQVRSFAASDSKLTPAQLQRAKTSAASFNRELGLRSAASKDSLLAAFLDQTRPAPIRSQSHGHSKSSSQISAPSSSQSNLRTLRRRTPTPGPASGLPPTRSATSIPPTTSAYAPPSPIVTPAPPTPRATTPVWPSSSRPLRNLFLSGELARPVHGVPAQAPPSPSVTCASTVGGRSYGPSPRSSNISTRSSGDDDAFSRIETPCPGGASLSSIRQRSMSQSPATTVSDLVSTSGHSISKPRPIPTAQSVNYNAWPRKYPAWPPSASLVNRDLLYHGSASATTLDDLYGVSPPSGDEGLPGAGGVSVTTLASAESGGSGGVGISSSIEKSVPPAPRRPAPGKPTPGTERRRRSSFLR</sequence>
<dbReference type="GO" id="GO:0005815">
    <property type="term" value="C:microtubule organizing center"/>
    <property type="evidence" value="ECO:0007669"/>
    <property type="project" value="InterPro"/>
</dbReference>
<evidence type="ECO:0008006" key="4">
    <source>
        <dbReference type="Google" id="ProtNLM"/>
    </source>
</evidence>
<reference evidence="2" key="1">
    <citation type="journal article" date="2020" name="Stud. Mycol.">
        <title>101 Dothideomycetes genomes: a test case for predicting lifestyles and emergence of pathogens.</title>
        <authorList>
            <person name="Haridas S."/>
            <person name="Albert R."/>
            <person name="Binder M."/>
            <person name="Bloem J."/>
            <person name="Labutti K."/>
            <person name="Salamov A."/>
            <person name="Andreopoulos B."/>
            <person name="Baker S."/>
            <person name="Barry K."/>
            <person name="Bills G."/>
            <person name="Bluhm B."/>
            <person name="Cannon C."/>
            <person name="Castanera R."/>
            <person name="Culley D."/>
            <person name="Daum C."/>
            <person name="Ezra D."/>
            <person name="Gonzalez J."/>
            <person name="Henrissat B."/>
            <person name="Kuo A."/>
            <person name="Liang C."/>
            <person name="Lipzen A."/>
            <person name="Lutzoni F."/>
            <person name="Magnuson J."/>
            <person name="Mondo S."/>
            <person name="Nolan M."/>
            <person name="Ohm R."/>
            <person name="Pangilinan J."/>
            <person name="Park H.-J."/>
            <person name="Ramirez L."/>
            <person name="Alfaro M."/>
            <person name="Sun H."/>
            <person name="Tritt A."/>
            <person name="Yoshinaga Y."/>
            <person name="Zwiers L.-H."/>
            <person name="Turgeon B."/>
            <person name="Goodwin S."/>
            <person name="Spatafora J."/>
            <person name="Crous P."/>
            <person name="Grigoriev I."/>
        </authorList>
    </citation>
    <scope>NUCLEOTIDE SEQUENCE</scope>
    <source>
        <strain evidence="2">CBS 262.69</strain>
    </source>
</reference>
<feature type="region of interest" description="Disordered" evidence="1">
    <location>
        <begin position="457"/>
        <end position="548"/>
    </location>
</feature>
<name>A0A6G1HY07_9PEZI</name>
<feature type="region of interest" description="Disordered" evidence="1">
    <location>
        <begin position="288"/>
        <end position="329"/>
    </location>
</feature>
<dbReference type="EMBL" id="ML996694">
    <property type="protein sequence ID" value="KAF2400943.1"/>
    <property type="molecule type" value="Genomic_DNA"/>
</dbReference>
<dbReference type="AlphaFoldDB" id="A0A6G1HY07"/>
<gene>
    <name evidence="2" type="ORF">EJ06DRAFT_414471</name>
</gene>
<dbReference type="OrthoDB" id="10251744at2759"/>
<feature type="compositionally biased region" description="Low complexity" evidence="1">
    <location>
        <begin position="476"/>
        <end position="493"/>
    </location>
</feature>
<feature type="compositionally biased region" description="Polar residues" evidence="1">
    <location>
        <begin position="512"/>
        <end position="539"/>
    </location>
</feature>
<feature type="compositionally biased region" description="Basic residues" evidence="1">
    <location>
        <begin position="88"/>
        <end position="99"/>
    </location>
</feature>
<feature type="compositionally biased region" description="Low complexity" evidence="1">
    <location>
        <begin position="400"/>
        <end position="416"/>
    </location>
</feature>
<feature type="compositionally biased region" description="Basic and acidic residues" evidence="1">
    <location>
        <begin position="33"/>
        <end position="51"/>
    </location>
</feature>
<organism evidence="2 3">
    <name type="scientific">Trichodelitschia bisporula</name>
    <dbReference type="NCBI Taxonomy" id="703511"/>
    <lineage>
        <taxon>Eukaryota</taxon>
        <taxon>Fungi</taxon>
        <taxon>Dikarya</taxon>
        <taxon>Ascomycota</taxon>
        <taxon>Pezizomycotina</taxon>
        <taxon>Dothideomycetes</taxon>
        <taxon>Dothideomycetes incertae sedis</taxon>
        <taxon>Phaeotrichales</taxon>
        <taxon>Phaeotrichaceae</taxon>
        <taxon>Trichodelitschia</taxon>
    </lineage>
</organism>
<protein>
    <recommendedName>
        <fullName evidence="4">Centrosomin N-terminal motif 1 domain-containing protein</fullName>
    </recommendedName>
</protein>
<evidence type="ECO:0000256" key="1">
    <source>
        <dbReference type="SAM" id="MobiDB-lite"/>
    </source>
</evidence>
<keyword evidence="3" id="KW-1185">Reference proteome</keyword>
<accession>A0A6G1HY07</accession>